<dbReference type="GO" id="GO:0005886">
    <property type="term" value="C:plasma membrane"/>
    <property type="evidence" value="ECO:0007669"/>
    <property type="project" value="TreeGrafter"/>
</dbReference>
<sequence length="811" mass="91694">MTSGQLHIQPQHTMEVGHSNQELLSKGSKKKTMVVVVLVVLAASVIAAVLYLLKPSAPLRASAPLISGRKALSLEAMVSGSYSASHFNGSWISDSEFLYKTRNGDLVMFDAVSNTTKVLLTTDFQLLAMAFHFELSSDKRYLLLVHNYQKLYRHSYLASYHIVDLETKKDWPLTDMNGQQIPLQCVVWAPTGNAYAYVYMNDIYYKTSPRGQEIRLTRTGRPGTIYNGVPDWVYEEEILGSNKALWFSPDGRHIAFATFNDSRTPVMNIPYYGIPGDLRYQYTQAVNIRYPKPGRPNPTVTLTVVDLSEVASTPFVKPPQQLDIPPRSDLKDPVLNSVFWASANSLVAAWTNRVQNDGSIMSCSTTSLDCVEIMGLKEKDGWIVFGEFLFSADGKEMAIVQPFDQGGDAGNWRHAAILDLSQTKPTLRPITKGKFVVTELISMDEKYVYYQATTEGHPERLNIYRVEWAEGTTETEPDCISCRNNKTSMGECTYIAGVASTKSSYIAQLCGGPVVPEVAIVKKNGEKVRSWEENDRLKKKLENIIMPVPKYMNVDVAPGMTATVRIFYPPDLDTSGQTKYPLLVNVYGGPDSNQVLDRFHIDWYTHLVVNRSMVYAQIDGRGSGLRSDKIKFANYRNLGTYEIYDQLNVTRHLLNTLPYLDPERTAIWGWSYGGYATAMALALDTSNVFKCGISVAPVTDWTLYDTLYTERFMGLPTPDDNLKGYETASLNNKIENFRNKKYFLVHGTLDDNVHYQQSMMLAKALERRDILFEQQTYPDENHSLSDVKPHLYHTLEHFLFQRCYKKEDNEV</sequence>
<protein>
    <recommendedName>
        <fullName evidence="3">Venom dipeptidyl peptidase 4</fullName>
    </recommendedName>
</protein>
<dbReference type="InterPro" id="IPR029058">
    <property type="entry name" value="AB_hydrolase_fold"/>
</dbReference>
<dbReference type="InterPro" id="IPR002469">
    <property type="entry name" value="Peptidase_S9B_N"/>
</dbReference>
<evidence type="ECO:0000313" key="6">
    <source>
        <dbReference type="EMBL" id="KAF6215149.1"/>
    </source>
</evidence>
<keyword evidence="2" id="KW-0325">Glycoprotein</keyword>
<dbReference type="GO" id="GO:0008236">
    <property type="term" value="F:serine-type peptidase activity"/>
    <property type="evidence" value="ECO:0007669"/>
    <property type="project" value="InterPro"/>
</dbReference>
<accession>A0A6A4K407</accession>
<feature type="domain" description="Peptidase S9 prolyl oligopeptidase catalytic" evidence="4">
    <location>
        <begin position="600"/>
        <end position="801"/>
    </location>
</feature>
<dbReference type="OrthoDB" id="16520at2759"/>
<comment type="caution">
    <text evidence="6">The sequence shown here is derived from an EMBL/GenBank/DDBJ whole genome shotgun (WGS) entry which is preliminary data.</text>
</comment>
<name>A0A6A4K407_APOLU</name>
<gene>
    <name evidence="6" type="ORF">GE061_009900</name>
</gene>
<evidence type="ECO:0000259" key="5">
    <source>
        <dbReference type="Pfam" id="PF00930"/>
    </source>
</evidence>
<evidence type="ECO:0000313" key="7">
    <source>
        <dbReference type="Proteomes" id="UP000466442"/>
    </source>
</evidence>
<dbReference type="GO" id="GO:0008239">
    <property type="term" value="F:dipeptidyl-peptidase activity"/>
    <property type="evidence" value="ECO:0007669"/>
    <property type="project" value="TreeGrafter"/>
</dbReference>
<dbReference type="PANTHER" id="PTHR11731:SF154">
    <property type="entry name" value="VENOM DIPEPTIDYL PEPTIDASE 4-LIKE PROTEIN"/>
    <property type="match status" value="1"/>
</dbReference>
<comment type="similarity">
    <text evidence="1">Belongs to the peptidase S9B family. DPPIV subfamily.</text>
</comment>
<dbReference type="FunFam" id="3.40.50.1820:FF:000003">
    <property type="entry name" value="Dipeptidyl peptidase 4"/>
    <property type="match status" value="1"/>
</dbReference>
<dbReference type="Gene3D" id="3.40.50.1820">
    <property type="entry name" value="alpha/beta hydrolase"/>
    <property type="match status" value="1"/>
</dbReference>
<dbReference type="SUPFAM" id="SSF53474">
    <property type="entry name" value="alpha/beta-Hydrolases"/>
    <property type="match status" value="1"/>
</dbReference>
<dbReference type="Pfam" id="PF00930">
    <property type="entry name" value="DPPIV_N"/>
    <property type="match status" value="1"/>
</dbReference>
<dbReference type="SUPFAM" id="SSF82171">
    <property type="entry name" value="DPP6 N-terminal domain-like"/>
    <property type="match status" value="1"/>
</dbReference>
<dbReference type="PANTHER" id="PTHR11731">
    <property type="entry name" value="PROTEASE FAMILY S9B,C DIPEPTIDYL-PEPTIDASE IV-RELATED"/>
    <property type="match status" value="1"/>
</dbReference>
<dbReference type="InterPro" id="IPR050278">
    <property type="entry name" value="Serine_Prot_S9B/DPPIV"/>
</dbReference>
<dbReference type="Proteomes" id="UP000466442">
    <property type="component" value="Unassembled WGS sequence"/>
</dbReference>
<evidence type="ECO:0000256" key="3">
    <source>
        <dbReference type="ARBA" id="ARBA00072929"/>
    </source>
</evidence>
<evidence type="ECO:0000256" key="2">
    <source>
        <dbReference type="ARBA" id="ARBA00023180"/>
    </source>
</evidence>
<keyword evidence="7" id="KW-1185">Reference proteome</keyword>
<evidence type="ECO:0000256" key="1">
    <source>
        <dbReference type="ARBA" id="ARBA00010036"/>
    </source>
</evidence>
<dbReference type="InterPro" id="IPR001375">
    <property type="entry name" value="Peptidase_S9_cat"/>
</dbReference>
<proteinExistence type="inferred from homology"/>
<feature type="domain" description="Dipeptidylpeptidase IV N-terminal" evidence="5">
    <location>
        <begin position="136"/>
        <end position="516"/>
    </location>
</feature>
<dbReference type="GO" id="GO:0006508">
    <property type="term" value="P:proteolysis"/>
    <property type="evidence" value="ECO:0007669"/>
    <property type="project" value="InterPro"/>
</dbReference>
<dbReference type="EMBL" id="WIXP02000002">
    <property type="protein sequence ID" value="KAF6215149.1"/>
    <property type="molecule type" value="Genomic_DNA"/>
</dbReference>
<dbReference type="AlphaFoldDB" id="A0A6A4K407"/>
<dbReference type="Gene3D" id="2.140.10.30">
    <property type="entry name" value="Dipeptidylpeptidase IV, N-terminal domain"/>
    <property type="match status" value="1"/>
</dbReference>
<dbReference type="Pfam" id="PF00326">
    <property type="entry name" value="Peptidase_S9"/>
    <property type="match status" value="1"/>
</dbReference>
<evidence type="ECO:0000259" key="4">
    <source>
        <dbReference type="Pfam" id="PF00326"/>
    </source>
</evidence>
<reference evidence="6" key="1">
    <citation type="journal article" date="2021" name="Mol. Ecol. Resour.">
        <title>Apolygus lucorum genome provides insights into omnivorousness and mesophyll feeding.</title>
        <authorList>
            <person name="Liu Y."/>
            <person name="Liu H."/>
            <person name="Wang H."/>
            <person name="Huang T."/>
            <person name="Liu B."/>
            <person name="Yang B."/>
            <person name="Yin L."/>
            <person name="Li B."/>
            <person name="Zhang Y."/>
            <person name="Zhang S."/>
            <person name="Jiang F."/>
            <person name="Zhang X."/>
            <person name="Ren Y."/>
            <person name="Wang B."/>
            <person name="Wang S."/>
            <person name="Lu Y."/>
            <person name="Wu K."/>
            <person name="Fan W."/>
            <person name="Wang G."/>
        </authorList>
    </citation>
    <scope>NUCLEOTIDE SEQUENCE</scope>
    <source>
        <strain evidence="6">12Hb</strain>
    </source>
</reference>
<organism evidence="6 7">
    <name type="scientific">Apolygus lucorum</name>
    <name type="common">Small green plant bug</name>
    <name type="synonym">Lygocoris lucorum</name>
    <dbReference type="NCBI Taxonomy" id="248454"/>
    <lineage>
        <taxon>Eukaryota</taxon>
        <taxon>Metazoa</taxon>
        <taxon>Ecdysozoa</taxon>
        <taxon>Arthropoda</taxon>
        <taxon>Hexapoda</taxon>
        <taxon>Insecta</taxon>
        <taxon>Pterygota</taxon>
        <taxon>Neoptera</taxon>
        <taxon>Paraneoptera</taxon>
        <taxon>Hemiptera</taxon>
        <taxon>Heteroptera</taxon>
        <taxon>Panheteroptera</taxon>
        <taxon>Cimicomorpha</taxon>
        <taxon>Miridae</taxon>
        <taxon>Mirini</taxon>
        <taxon>Apolygus</taxon>
    </lineage>
</organism>